<dbReference type="FunFam" id="3.40.50.11660:FF:000004">
    <property type="entry name" value="Glycoprotein 3-alpha-L-fucosyltransferase A"/>
    <property type="match status" value="1"/>
</dbReference>
<dbReference type="GO" id="GO:0032580">
    <property type="term" value="C:Golgi cisterna membrane"/>
    <property type="evidence" value="ECO:0007669"/>
    <property type="project" value="UniProtKB-SubCell"/>
</dbReference>
<keyword evidence="7" id="KW-0735">Signal-anchor</keyword>
<comment type="caution">
    <text evidence="15">The sequence shown here is derived from an EMBL/GenBank/DDBJ whole genome shotgun (WGS) entry which is preliminary data.</text>
</comment>
<evidence type="ECO:0000256" key="5">
    <source>
        <dbReference type="ARBA" id="ARBA00022679"/>
    </source>
</evidence>
<evidence type="ECO:0000256" key="6">
    <source>
        <dbReference type="ARBA" id="ARBA00022692"/>
    </source>
</evidence>
<keyword evidence="10" id="KW-0472">Membrane</keyword>
<evidence type="ECO:0000259" key="13">
    <source>
        <dbReference type="Pfam" id="PF00852"/>
    </source>
</evidence>
<evidence type="ECO:0000256" key="4">
    <source>
        <dbReference type="ARBA" id="ARBA00022676"/>
    </source>
</evidence>
<feature type="domain" description="Fucosyltransferase C-terminal" evidence="13">
    <location>
        <begin position="258"/>
        <end position="430"/>
    </location>
</feature>
<dbReference type="Pfam" id="PF00852">
    <property type="entry name" value="Glyco_transf_10"/>
    <property type="match status" value="1"/>
</dbReference>
<keyword evidence="4 12" id="KW-0328">Glycosyltransferase</keyword>
<dbReference type="InterPro" id="IPR055270">
    <property type="entry name" value="Glyco_tran_10_C"/>
</dbReference>
<evidence type="ECO:0000256" key="10">
    <source>
        <dbReference type="ARBA" id="ARBA00023136"/>
    </source>
</evidence>
<keyword evidence="6 12" id="KW-0812">Transmembrane</keyword>
<evidence type="ECO:0000313" key="15">
    <source>
        <dbReference type="EMBL" id="KAK2175129.1"/>
    </source>
</evidence>
<proteinExistence type="inferred from homology"/>
<dbReference type="PANTHER" id="PTHR48438">
    <property type="entry name" value="ALPHA-(1,3)-FUCOSYLTRANSFERASE C-RELATED"/>
    <property type="match status" value="1"/>
</dbReference>
<sequence>MRVHLRRVVFAFLAVALLLFLCIVVIQNNDVATIESSSQRFGKSPGDVLRPVRLPVRQIPVRHKRRRRHPRPVLDGYTSINRRPDKFGPVVASVGSYPKLWPHDGHWLIGADFDRIAAQMKFVPRGYTAAAVPKDKYKTIALFDGDDNMPMGREKFIRDKCPVNTCLVTNTDFRRADALLFKSSVYTTFRDRPPNQTWILFALESPLNTGTYEVGRNQVNWTATYRPDSTIVAPYEKFQFFANVSELPKTAPRDFAAGKKKLVAWFVSNCETTNRRMEYVQELQQYIEVDIFGGCGKFTCDREQAQSCFDMLKKDYKFYLAFENSNCQYYITEKFFRNALMNDVVPVVMGARREDYAIAAPPHSYIHVEDFRSPKKLARYLRKLNANDHLYNEYFRWKGTGEFIDTKFWCRLCAMLHSDHVQWYPGVNKWWHHNGTCTSGSWGDPSRYIDPPSV</sequence>
<dbReference type="GO" id="GO:0008417">
    <property type="term" value="F:fucosyltransferase activity"/>
    <property type="evidence" value="ECO:0007669"/>
    <property type="project" value="InterPro"/>
</dbReference>
<dbReference type="AlphaFoldDB" id="A0AAD9KP45"/>
<feature type="domain" description="Fucosyltransferase N-terminal" evidence="14">
    <location>
        <begin position="155"/>
        <end position="235"/>
    </location>
</feature>
<evidence type="ECO:0000313" key="16">
    <source>
        <dbReference type="Proteomes" id="UP001209878"/>
    </source>
</evidence>
<dbReference type="PANTHER" id="PTHR48438:SF1">
    <property type="entry name" value="ALPHA-(1,3)-FUCOSYLTRANSFERASE C-RELATED"/>
    <property type="match status" value="1"/>
</dbReference>
<dbReference type="EMBL" id="JAODUO010000748">
    <property type="protein sequence ID" value="KAK2175129.1"/>
    <property type="molecule type" value="Genomic_DNA"/>
</dbReference>
<evidence type="ECO:0000256" key="8">
    <source>
        <dbReference type="ARBA" id="ARBA00022989"/>
    </source>
</evidence>
<dbReference type="InterPro" id="IPR031481">
    <property type="entry name" value="Glyco_tran_10_N"/>
</dbReference>
<dbReference type="Proteomes" id="UP001209878">
    <property type="component" value="Unassembled WGS sequence"/>
</dbReference>
<evidence type="ECO:0000259" key="14">
    <source>
        <dbReference type="Pfam" id="PF17039"/>
    </source>
</evidence>
<evidence type="ECO:0000256" key="11">
    <source>
        <dbReference type="ARBA" id="ARBA00023180"/>
    </source>
</evidence>
<protein>
    <recommendedName>
        <fullName evidence="12">Fucosyltransferase</fullName>
        <ecNumber evidence="12">2.4.1.-</ecNumber>
    </recommendedName>
</protein>
<dbReference type="InterPro" id="IPR001503">
    <property type="entry name" value="Glyco_trans_10"/>
</dbReference>
<evidence type="ECO:0000256" key="2">
    <source>
        <dbReference type="ARBA" id="ARBA00004922"/>
    </source>
</evidence>
<keyword evidence="5 12" id="KW-0808">Transferase</keyword>
<gene>
    <name evidence="15" type="ORF">NP493_746g02025</name>
</gene>
<keyword evidence="11" id="KW-0325">Glycoprotein</keyword>
<comment type="similarity">
    <text evidence="3 12">Belongs to the glycosyltransferase 10 family.</text>
</comment>
<comment type="pathway">
    <text evidence="2">Protein modification; protein glycosylation.</text>
</comment>
<dbReference type="Gene3D" id="3.40.50.11660">
    <property type="entry name" value="Glycosyl transferase family 10, C-terminal domain"/>
    <property type="match status" value="1"/>
</dbReference>
<dbReference type="InterPro" id="IPR038577">
    <property type="entry name" value="GT10-like_C_sf"/>
</dbReference>
<accession>A0AAD9KP45</accession>
<dbReference type="GO" id="GO:0000139">
    <property type="term" value="C:Golgi membrane"/>
    <property type="evidence" value="ECO:0007669"/>
    <property type="project" value="UniProtKB-SubCell"/>
</dbReference>
<dbReference type="SUPFAM" id="SSF53756">
    <property type="entry name" value="UDP-Glycosyltransferase/glycogen phosphorylase"/>
    <property type="match status" value="1"/>
</dbReference>
<keyword evidence="9 12" id="KW-0333">Golgi apparatus</keyword>
<evidence type="ECO:0000256" key="1">
    <source>
        <dbReference type="ARBA" id="ARBA00004323"/>
    </source>
</evidence>
<evidence type="ECO:0000256" key="3">
    <source>
        <dbReference type="ARBA" id="ARBA00008919"/>
    </source>
</evidence>
<dbReference type="EC" id="2.4.1.-" evidence="12"/>
<reference evidence="15" key="1">
    <citation type="journal article" date="2023" name="Mol. Biol. Evol.">
        <title>Third-Generation Sequencing Reveals the Adaptive Role of the Epigenome in Three Deep-Sea Polychaetes.</title>
        <authorList>
            <person name="Perez M."/>
            <person name="Aroh O."/>
            <person name="Sun Y."/>
            <person name="Lan Y."/>
            <person name="Juniper S.K."/>
            <person name="Young C.R."/>
            <person name="Angers B."/>
            <person name="Qian P.Y."/>
        </authorList>
    </citation>
    <scope>NUCLEOTIDE SEQUENCE</scope>
    <source>
        <strain evidence="15">R07B-5</strain>
    </source>
</reference>
<evidence type="ECO:0000256" key="12">
    <source>
        <dbReference type="RuleBase" id="RU003832"/>
    </source>
</evidence>
<evidence type="ECO:0000256" key="9">
    <source>
        <dbReference type="ARBA" id="ARBA00023034"/>
    </source>
</evidence>
<comment type="subcellular location">
    <subcellularLocation>
        <location evidence="1">Golgi apparatus membrane</location>
        <topology evidence="1">Single-pass type II membrane protein</topology>
    </subcellularLocation>
    <subcellularLocation>
        <location evidence="12">Golgi apparatus</location>
        <location evidence="12">Golgi stack membrane</location>
        <topology evidence="12">Single-pass type II membrane protein</topology>
    </subcellularLocation>
</comment>
<keyword evidence="8" id="KW-1133">Transmembrane helix</keyword>
<organism evidence="15 16">
    <name type="scientific">Ridgeia piscesae</name>
    <name type="common">Tubeworm</name>
    <dbReference type="NCBI Taxonomy" id="27915"/>
    <lineage>
        <taxon>Eukaryota</taxon>
        <taxon>Metazoa</taxon>
        <taxon>Spiralia</taxon>
        <taxon>Lophotrochozoa</taxon>
        <taxon>Annelida</taxon>
        <taxon>Polychaeta</taxon>
        <taxon>Sedentaria</taxon>
        <taxon>Canalipalpata</taxon>
        <taxon>Sabellida</taxon>
        <taxon>Siboglinidae</taxon>
        <taxon>Ridgeia</taxon>
    </lineage>
</organism>
<dbReference type="Pfam" id="PF17039">
    <property type="entry name" value="Glyco_tran_10_N"/>
    <property type="match status" value="1"/>
</dbReference>
<keyword evidence="16" id="KW-1185">Reference proteome</keyword>
<name>A0AAD9KP45_RIDPI</name>
<evidence type="ECO:0000256" key="7">
    <source>
        <dbReference type="ARBA" id="ARBA00022968"/>
    </source>
</evidence>